<reference evidence="1 2" key="1">
    <citation type="journal article" date="2024" name="Chem. Sci.">
        <title>Discovery of megapolipeptins by genome mining of a Burkholderiales bacteria collection.</title>
        <authorList>
            <person name="Paulo B.S."/>
            <person name="Recchia M.J.J."/>
            <person name="Lee S."/>
            <person name="Fergusson C.H."/>
            <person name="Romanowski S.B."/>
            <person name="Hernandez A."/>
            <person name="Krull N."/>
            <person name="Liu D.Y."/>
            <person name="Cavanagh H."/>
            <person name="Bos A."/>
            <person name="Gray C.A."/>
            <person name="Murphy B.T."/>
            <person name="Linington R.G."/>
            <person name="Eustaquio A.S."/>
        </authorList>
    </citation>
    <scope>NUCLEOTIDE SEQUENCE [LARGE SCALE GENOMIC DNA]</scope>
    <source>
        <strain evidence="1 2">RL17-350-BIC-A</strain>
    </source>
</reference>
<dbReference type="EMBL" id="JAQQEZ010000093">
    <property type="protein sequence ID" value="MFM0008307.1"/>
    <property type="molecule type" value="Genomic_DNA"/>
</dbReference>
<dbReference type="InterPro" id="IPR058243">
    <property type="entry name" value="Phage_VG64"/>
</dbReference>
<dbReference type="RefSeq" id="WP_408183300.1">
    <property type="nucleotide sequence ID" value="NZ_JAQQEZ010000093.1"/>
</dbReference>
<dbReference type="Proteomes" id="UP001629230">
    <property type="component" value="Unassembled WGS sequence"/>
</dbReference>
<comment type="caution">
    <text evidence="1">The sequence shown here is derived from an EMBL/GenBank/DDBJ whole genome shotgun (WGS) entry which is preliminary data.</text>
</comment>
<gene>
    <name evidence="1" type="ORF">PQR57_46335</name>
</gene>
<accession>A0ABW9B6H2</accession>
<evidence type="ECO:0000313" key="1">
    <source>
        <dbReference type="EMBL" id="MFM0008307.1"/>
    </source>
</evidence>
<protein>
    <submittedName>
        <fullName evidence="1">Uncharacterized protein</fullName>
    </submittedName>
</protein>
<organism evidence="1 2">
    <name type="scientific">Paraburkholderia dipogonis</name>
    <dbReference type="NCBI Taxonomy" id="1211383"/>
    <lineage>
        <taxon>Bacteria</taxon>
        <taxon>Pseudomonadati</taxon>
        <taxon>Pseudomonadota</taxon>
        <taxon>Betaproteobacteria</taxon>
        <taxon>Burkholderiales</taxon>
        <taxon>Burkholderiaceae</taxon>
        <taxon>Paraburkholderia</taxon>
    </lineage>
</organism>
<dbReference type="Pfam" id="PF25682">
    <property type="entry name" value="Phage_VG64"/>
    <property type="match status" value="1"/>
</dbReference>
<proteinExistence type="predicted"/>
<sequence length="128" mass="14182">MNSDTGAIAWKNEITQLNLDNARLVAEAGRRDEAWTRTAGAWCGFAGHPRPCAHRAVGDYMLSIEGLCSIGNADKTREVSMTCKTGPASFKKHSSTVRQRDLFRRADQWGGREHISLQGDFQVLGHRP</sequence>
<evidence type="ECO:0000313" key="2">
    <source>
        <dbReference type="Proteomes" id="UP001629230"/>
    </source>
</evidence>
<keyword evidence="2" id="KW-1185">Reference proteome</keyword>
<name>A0ABW9B6H2_9BURK</name>